<keyword evidence="2" id="KW-1185">Reference proteome</keyword>
<evidence type="ECO:0000313" key="2">
    <source>
        <dbReference type="Proteomes" id="UP001519460"/>
    </source>
</evidence>
<accession>A0ABD0JS99</accession>
<comment type="caution">
    <text evidence="1">The sequence shown here is derived from an EMBL/GenBank/DDBJ whole genome shotgun (WGS) entry which is preliminary data.</text>
</comment>
<dbReference type="AlphaFoldDB" id="A0ABD0JS99"/>
<dbReference type="EMBL" id="JACVVK020000337">
    <property type="protein sequence ID" value="KAK7477965.1"/>
    <property type="molecule type" value="Genomic_DNA"/>
</dbReference>
<reference evidence="1 2" key="1">
    <citation type="journal article" date="2023" name="Sci. Data">
        <title>Genome assembly of the Korean intertidal mud-creeper Batillaria attramentaria.</title>
        <authorList>
            <person name="Patra A.K."/>
            <person name="Ho P.T."/>
            <person name="Jun S."/>
            <person name="Lee S.J."/>
            <person name="Kim Y."/>
            <person name="Won Y.J."/>
        </authorList>
    </citation>
    <scope>NUCLEOTIDE SEQUENCE [LARGE SCALE GENOMIC DNA]</scope>
    <source>
        <strain evidence="1">Wonlab-2016</strain>
    </source>
</reference>
<organism evidence="1 2">
    <name type="scientific">Batillaria attramentaria</name>
    <dbReference type="NCBI Taxonomy" id="370345"/>
    <lineage>
        <taxon>Eukaryota</taxon>
        <taxon>Metazoa</taxon>
        <taxon>Spiralia</taxon>
        <taxon>Lophotrochozoa</taxon>
        <taxon>Mollusca</taxon>
        <taxon>Gastropoda</taxon>
        <taxon>Caenogastropoda</taxon>
        <taxon>Sorbeoconcha</taxon>
        <taxon>Cerithioidea</taxon>
        <taxon>Batillariidae</taxon>
        <taxon>Batillaria</taxon>
    </lineage>
</organism>
<name>A0ABD0JS99_9CAEN</name>
<proteinExistence type="predicted"/>
<evidence type="ECO:0000313" key="1">
    <source>
        <dbReference type="EMBL" id="KAK7477965.1"/>
    </source>
</evidence>
<gene>
    <name evidence="1" type="ORF">BaRGS_00030794</name>
</gene>
<dbReference type="Proteomes" id="UP001519460">
    <property type="component" value="Unassembled WGS sequence"/>
</dbReference>
<protein>
    <submittedName>
        <fullName evidence="1">Uncharacterized protein</fullName>
    </submittedName>
</protein>
<sequence>MFADLGSLQVTSGAIIDRAPVKPVLRPPFPQLNPPSQGCSIKTDSPMAGISFCRFARKKINFAELARLPDMSGFAASLRCCCFESSAALTLSENRANYDTRSFKGPEQAALLGRRHVTHFKSSDWLLQLFPSMADDHS</sequence>